<dbReference type="InterPro" id="IPR002641">
    <property type="entry name" value="PNPLA_dom"/>
</dbReference>
<sequence>MSKVQDLNLTFSGCGFLGIYHIGVMSCLKQNATSLLGRVKCFGGASAGAFAAVGLVMNLDVSDIVESVLRLGKRANSLSLGPFHPSFQIVKTVRKAFDQMLPDNAHEIATGRLHISLSQVTLTGFKNVIISEFYSKEDLIEALVASSYVPVFSGMFPAVYRGKYYVDGGISDNLPQHFKEGETITVSPFSGEHDICPKDVSSNEFHIELRNTSMQFTGSNIWRLSHALWPPSQEVLIDICRQGYRDTLRFLTEHYPDTLMLESLTTASMVFDILPLHSSSPSYCQGSSIIQGASQSSDLSFNDNNLSCDYKETGLCLAPGSHWAETELEEGESKLSMILLDANKSATEAELWSCYFLRKSCHILDLLARPCIITFKQILVMLKIILQALIKIEKTGCKYFDNMLSVVSTMLQTYEDKHQVTIHWKSKSFMNLTEESTDVGESSLILYDQTQKVISDAMEGLSTVYQNEPSILVNEFQEGFDENMDATEHPVDNS</sequence>
<evidence type="ECO:0000313" key="4">
    <source>
        <dbReference type="EMBL" id="PFX28606.1"/>
    </source>
</evidence>
<evidence type="ECO:0000313" key="5">
    <source>
        <dbReference type="Proteomes" id="UP000225706"/>
    </source>
</evidence>
<name>A0A2B4SGW9_STYPI</name>
<dbReference type="PANTHER" id="PTHR12406">
    <property type="entry name" value="CALCIUM-INDEPENDENT PHOSPHOLIPASE A2 IPLA2 -RELATED"/>
    <property type="match status" value="1"/>
</dbReference>
<dbReference type="OrthoDB" id="197155at2759"/>
<dbReference type="GO" id="GO:0005737">
    <property type="term" value="C:cytoplasm"/>
    <property type="evidence" value="ECO:0007669"/>
    <property type="project" value="TreeGrafter"/>
</dbReference>
<dbReference type="InterPro" id="IPR016035">
    <property type="entry name" value="Acyl_Trfase/lysoPLipase"/>
</dbReference>
<proteinExistence type="predicted"/>
<evidence type="ECO:0000256" key="2">
    <source>
        <dbReference type="PROSITE-ProRule" id="PRU01161"/>
    </source>
</evidence>
<evidence type="ECO:0000256" key="1">
    <source>
        <dbReference type="ARBA" id="ARBA00023098"/>
    </source>
</evidence>
<keyword evidence="2" id="KW-0442">Lipid degradation</keyword>
<keyword evidence="2" id="KW-0378">Hydrolase</keyword>
<comment type="caution">
    <text evidence="4">The sequence shown here is derived from an EMBL/GenBank/DDBJ whole genome shotgun (WGS) entry which is preliminary data.</text>
</comment>
<dbReference type="GO" id="GO:0016020">
    <property type="term" value="C:membrane"/>
    <property type="evidence" value="ECO:0007669"/>
    <property type="project" value="TreeGrafter"/>
</dbReference>
<dbReference type="PANTHER" id="PTHR12406:SF41">
    <property type="entry name" value="BRUMMER, ISOFORM B-RELATED"/>
    <property type="match status" value="1"/>
</dbReference>
<feature type="short sequence motif" description="DGA/G" evidence="2">
    <location>
        <begin position="167"/>
        <end position="169"/>
    </location>
</feature>
<dbReference type="SUPFAM" id="SSF52151">
    <property type="entry name" value="FabD/lysophospholipase-like"/>
    <property type="match status" value="1"/>
</dbReference>
<dbReference type="PROSITE" id="PS51635">
    <property type="entry name" value="PNPLA"/>
    <property type="match status" value="1"/>
</dbReference>
<dbReference type="PROSITE" id="PS51257">
    <property type="entry name" value="PROKAR_LIPOPROTEIN"/>
    <property type="match status" value="1"/>
</dbReference>
<protein>
    <submittedName>
        <fullName evidence="4">Patatin-like phospholipase domain-containing protein 2</fullName>
    </submittedName>
</protein>
<feature type="active site" description="Nucleophile" evidence="2">
    <location>
        <position position="46"/>
    </location>
</feature>
<dbReference type="Pfam" id="PF01734">
    <property type="entry name" value="Patatin"/>
    <property type="match status" value="1"/>
</dbReference>
<dbReference type="AlphaFoldDB" id="A0A2B4SGW9"/>
<accession>A0A2B4SGW9</accession>
<evidence type="ECO:0000259" key="3">
    <source>
        <dbReference type="PROSITE" id="PS51635"/>
    </source>
</evidence>
<dbReference type="GO" id="GO:0019433">
    <property type="term" value="P:triglyceride catabolic process"/>
    <property type="evidence" value="ECO:0007669"/>
    <property type="project" value="TreeGrafter"/>
</dbReference>
<dbReference type="GO" id="GO:0005811">
    <property type="term" value="C:lipid droplet"/>
    <property type="evidence" value="ECO:0007669"/>
    <property type="project" value="TreeGrafter"/>
</dbReference>
<keyword evidence="5" id="KW-1185">Reference proteome</keyword>
<dbReference type="EMBL" id="LSMT01000080">
    <property type="protein sequence ID" value="PFX28606.1"/>
    <property type="molecule type" value="Genomic_DNA"/>
</dbReference>
<feature type="domain" description="PNPLA" evidence="3">
    <location>
        <begin position="9"/>
        <end position="180"/>
    </location>
</feature>
<dbReference type="GO" id="GO:0055088">
    <property type="term" value="P:lipid homeostasis"/>
    <property type="evidence" value="ECO:0007669"/>
    <property type="project" value="TreeGrafter"/>
</dbReference>
<reference evidence="5" key="1">
    <citation type="journal article" date="2017" name="bioRxiv">
        <title>Comparative analysis of the genomes of Stylophora pistillata and Acropora digitifera provides evidence for extensive differences between species of corals.</title>
        <authorList>
            <person name="Voolstra C.R."/>
            <person name="Li Y."/>
            <person name="Liew Y.J."/>
            <person name="Baumgarten S."/>
            <person name="Zoccola D."/>
            <person name="Flot J.-F."/>
            <person name="Tambutte S."/>
            <person name="Allemand D."/>
            <person name="Aranda M."/>
        </authorList>
    </citation>
    <scope>NUCLEOTIDE SEQUENCE [LARGE SCALE GENOMIC DNA]</scope>
</reference>
<feature type="short sequence motif" description="GXGXXG" evidence="2">
    <location>
        <begin position="13"/>
        <end position="18"/>
    </location>
</feature>
<gene>
    <name evidence="4" type="primary">Pnpla2</name>
    <name evidence="4" type="ORF">AWC38_SpisGene6654</name>
</gene>
<feature type="short sequence motif" description="GXSXG" evidence="2">
    <location>
        <begin position="44"/>
        <end position="48"/>
    </location>
</feature>
<dbReference type="Proteomes" id="UP000225706">
    <property type="component" value="Unassembled WGS sequence"/>
</dbReference>
<dbReference type="GO" id="GO:0004806">
    <property type="term" value="F:triacylglycerol lipase activity"/>
    <property type="evidence" value="ECO:0007669"/>
    <property type="project" value="TreeGrafter"/>
</dbReference>
<dbReference type="STRING" id="50429.A0A2B4SGW9"/>
<keyword evidence="1 2" id="KW-0443">Lipid metabolism</keyword>
<dbReference type="InterPro" id="IPR033562">
    <property type="entry name" value="PLPL"/>
</dbReference>
<feature type="active site" description="Proton acceptor" evidence="2">
    <location>
        <position position="167"/>
    </location>
</feature>
<dbReference type="Gene3D" id="3.40.1090.10">
    <property type="entry name" value="Cytosolic phospholipase A2 catalytic domain"/>
    <property type="match status" value="2"/>
</dbReference>
<organism evidence="4 5">
    <name type="scientific">Stylophora pistillata</name>
    <name type="common">Smooth cauliflower coral</name>
    <dbReference type="NCBI Taxonomy" id="50429"/>
    <lineage>
        <taxon>Eukaryota</taxon>
        <taxon>Metazoa</taxon>
        <taxon>Cnidaria</taxon>
        <taxon>Anthozoa</taxon>
        <taxon>Hexacorallia</taxon>
        <taxon>Scleractinia</taxon>
        <taxon>Astrocoeniina</taxon>
        <taxon>Pocilloporidae</taxon>
        <taxon>Stylophora</taxon>
    </lineage>
</organism>